<dbReference type="GO" id="GO:0016491">
    <property type="term" value="F:oxidoreductase activity"/>
    <property type="evidence" value="ECO:0007669"/>
    <property type="project" value="UniProtKB-KW"/>
</dbReference>
<evidence type="ECO:0000256" key="2">
    <source>
        <dbReference type="ARBA" id="ARBA00023027"/>
    </source>
</evidence>
<feature type="domain" description="6-phosphogluconate dehydrogenase NADP-binding" evidence="3">
    <location>
        <begin position="4"/>
        <end position="154"/>
    </location>
</feature>
<dbReference type="Gene3D" id="3.40.50.720">
    <property type="entry name" value="NAD(P)-binding Rossmann-like Domain"/>
    <property type="match status" value="1"/>
</dbReference>
<sequence>MTELALLGTGLMGAPMARNLIASGHGVTVWNRSPDKARAIAGARVAETPGAAVAGQPIVISMLSDGAASDAVQRVAMDAFAAGAIWVEMGSIKPEEARTHAERFAARGVGYVDAPVSGGTKGAEGATLAIMAGGETGTFAAVAPILGALGRPVHVGPVGAGQLAKLANQAIVACTIGAVAEAMLLLERGGADPAAVRAALKGGFADSVILQQHGRRMTEGDFEPGGLVKFQIKDLDNVLDAAAQAGLELPAVAAVNDRFKVLRDAMDGADLDHSALYLELKRRNGL</sequence>
<dbReference type="EC" id="1.1.-.-" evidence="5"/>
<dbReference type="PANTHER" id="PTHR43060">
    <property type="entry name" value="3-HYDROXYISOBUTYRATE DEHYDROGENASE-LIKE 1, MITOCHONDRIAL-RELATED"/>
    <property type="match status" value="1"/>
</dbReference>
<evidence type="ECO:0000313" key="6">
    <source>
        <dbReference type="Proteomes" id="UP001243420"/>
    </source>
</evidence>
<accession>A0ABY8LC49</accession>
<evidence type="ECO:0000313" key="5">
    <source>
        <dbReference type="EMBL" id="WGH78897.1"/>
    </source>
</evidence>
<dbReference type="SUPFAM" id="SSF48179">
    <property type="entry name" value="6-phosphogluconate dehydrogenase C-terminal domain-like"/>
    <property type="match status" value="1"/>
</dbReference>
<keyword evidence="6" id="KW-1185">Reference proteome</keyword>
<dbReference type="Proteomes" id="UP001243420">
    <property type="component" value="Chromosome"/>
</dbReference>
<feature type="domain" description="3-hydroxyisobutyrate dehydrogenase-like NAD-binding" evidence="4">
    <location>
        <begin position="159"/>
        <end position="277"/>
    </location>
</feature>
<dbReference type="InterPro" id="IPR008927">
    <property type="entry name" value="6-PGluconate_DH-like_C_sf"/>
</dbReference>
<dbReference type="InterPro" id="IPR006115">
    <property type="entry name" value="6PGDH_NADP-bd"/>
</dbReference>
<name>A0ABY8LC49_9RHOB</name>
<dbReference type="Gene3D" id="1.10.1040.10">
    <property type="entry name" value="N-(1-d-carboxylethyl)-l-norvaline Dehydrogenase, domain 2"/>
    <property type="match status" value="1"/>
</dbReference>
<keyword evidence="2" id="KW-0520">NAD</keyword>
<dbReference type="SUPFAM" id="SSF51735">
    <property type="entry name" value="NAD(P)-binding Rossmann-fold domains"/>
    <property type="match status" value="1"/>
</dbReference>
<dbReference type="RefSeq" id="WP_279965648.1">
    <property type="nucleotide sequence ID" value="NZ_CP122537.1"/>
</dbReference>
<dbReference type="PIRSF" id="PIRSF000103">
    <property type="entry name" value="HIBADH"/>
    <property type="match status" value="1"/>
</dbReference>
<dbReference type="InterPro" id="IPR013328">
    <property type="entry name" value="6PGD_dom2"/>
</dbReference>
<proteinExistence type="predicted"/>
<evidence type="ECO:0000259" key="4">
    <source>
        <dbReference type="Pfam" id="PF14833"/>
    </source>
</evidence>
<dbReference type="InterPro" id="IPR015815">
    <property type="entry name" value="HIBADH-related"/>
</dbReference>
<keyword evidence="1 5" id="KW-0560">Oxidoreductase</keyword>
<protein>
    <submittedName>
        <fullName evidence="5">NAD(P)-dependent oxidoreductase</fullName>
        <ecNumber evidence="5">1.1.-.-</ecNumber>
    </submittedName>
</protein>
<evidence type="ECO:0000256" key="1">
    <source>
        <dbReference type="ARBA" id="ARBA00023002"/>
    </source>
</evidence>
<gene>
    <name evidence="5" type="ORF">P8627_01145</name>
</gene>
<dbReference type="InterPro" id="IPR029154">
    <property type="entry name" value="HIBADH-like_NADP-bd"/>
</dbReference>
<dbReference type="EMBL" id="CP122537">
    <property type="protein sequence ID" value="WGH78897.1"/>
    <property type="molecule type" value="Genomic_DNA"/>
</dbReference>
<dbReference type="PANTHER" id="PTHR43060:SF15">
    <property type="entry name" value="3-HYDROXYISOBUTYRATE DEHYDROGENASE-LIKE 1, MITOCHONDRIAL-RELATED"/>
    <property type="match status" value="1"/>
</dbReference>
<organism evidence="5 6">
    <name type="scientific">Jannaschia ovalis</name>
    <dbReference type="NCBI Taxonomy" id="3038773"/>
    <lineage>
        <taxon>Bacteria</taxon>
        <taxon>Pseudomonadati</taxon>
        <taxon>Pseudomonadota</taxon>
        <taxon>Alphaproteobacteria</taxon>
        <taxon>Rhodobacterales</taxon>
        <taxon>Roseobacteraceae</taxon>
        <taxon>Jannaschia</taxon>
    </lineage>
</organism>
<evidence type="ECO:0000259" key="3">
    <source>
        <dbReference type="Pfam" id="PF03446"/>
    </source>
</evidence>
<dbReference type="Pfam" id="PF03446">
    <property type="entry name" value="NAD_binding_2"/>
    <property type="match status" value="1"/>
</dbReference>
<reference evidence="5 6" key="1">
    <citation type="submission" date="2023-04" db="EMBL/GenBank/DDBJ databases">
        <title>Jannaschia ovalis sp. nov., a marine bacterium isolated from sea tidal flat.</title>
        <authorList>
            <person name="Kwon D.Y."/>
            <person name="Kim J.-J."/>
        </authorList>
    </citation>
    <scope>NUCLEOTIDE SEQUENCE [LARGE SCALE GENOMIC DNA]</scope>
    <source>
        <strain evidence="5 6">GRR-S6-38</strain>
    </source>
</reference>
<dbReference type="Pfam" id="PF14833">
    <property type="entry name" value="NAD_binding_11"/>
    <property type="match status" value="1"/>
</dbReference>
<dbReference type="InterPro" id="IPR036291">
    <property type="entry name" value="NAD(P)-bd_dom_sf"/>
</dbReference>